<evidence type="ECO:0000256" key="4">
    <source>
        <dbReference type="ARBA" id="ARBA00035176"/>
    </source>
</evidence>
<evidence type="ECO:0000313" key="6">
    <source>
        <dbReference type="EMBL" id="ATG97472.1"/>
    </source>
</evidence>
<reference evidence="6 7" key="1">
    <citation type="submission" date="2017-09" db="EMBL/GenBank/DDBJ databases">
        <title>SPAdes assembly of the Mesoplasma lactucae genome.</title>
        <authorList>
            <person name="Knight T.F."/>
            <person name="Rubinstein R."/>
            <person name="Citino T."/>
        </authorList>
    </citation>
    <scope>NUCLEOTIDE SEQUENCE [LARGE SCALE GENOMIC DNA]</scope>
    <source>
        <strain evidence="6 7">831-C4</strain>
    </source>
</reference>
<keyword evidence="2 5" id="KW-0689">Ribosomal protein</keyword>
<dbReference type="SUPFAM" id="SSF57829">
    <property type="entry name" value="Zn-binding ribosomal proteins"/>
    <property type="match status" value="1"/>
</dbReference>
<accession>A0A291IRH3</accession>
<sequence length="47" mass="5652">MREKIILRCSECKNENYIGKNDKKSPKVEVKKYCSNCNKHELHKQKK</sequence>
<keyword evidence="7" id="KW-1185">Reference proteome</keyword>
<dbReference type="HAMAP" id="MF_00294">
    <property type="entry name" value="Ribosomal_bL33"/>
    <property type="match status" value="1"/>
</dbReference>
<dbReference type="KEGG" id="mlac:CP520_01715"/>
<dbReference type="NCBIfam" id="TIGR01023">
    <property type="entry name" value="rpmG_bact"/>
    <property type="match status" value="1"/>
</dbReference>
<dbReference type="InterPro" id="IPR001705">
    <property type="entry name" value="Ribosomal_bL33"/>
</dbReference>
<gene>
    <name evidence="5 6" type="primary">rpmG</name>
    <name evidence="6" type="ORF">CP520_01715</name>
</gene>
<evidence type="ECO:0000256" key="2">
    <source>
        <dbReference type="ARBA" id="ARBA00022980"/>
    </source>
</evidence>
<comment type="similarity">
    <text evidence="1 5">Belongs to the bacterial ribosomal protein bL33 family.</text>
</comment>
<dbReference type="AlphaFoldDB" id="A0A291IRH3"/>
<dbReference type="Proteomes" id="UP000232227">
    <property type="component" value="Chromosome"/>
</dbReference>
<evidence type="ECO:0000256" key="5">
    <source>
        <dbReference type="HAMAP-Rule" id="MF_00294"/>
    </source>
</evidence>
<dbReference type="GO" id="GO:1990904">
    <property type="term" value="C:ribonucleoprotein complex"/>
    <property type="evidence" value="ECO:0007669"/>
    <property type="project" value="UniProtKB-KW"/>
</dbReference>
<dbReference type="EMBL" id="CP023668">
    <property type="protein sequence ID" value="ATG97472.1"/>
    <property type="molecule type" value="Genomic_DNA"/>
</dbReference>
<name>A0A291IRH3_9MOLU</name>
<evidence type="ECO:0000256" key="3">
    <source>
        <dbReference type="ARBA" id="ARBA00023274"/>
    </source>
</evidence>
<dbReference type="GO" id="GO:0005737">
    <property type="term" value="C:cytoplasm"/>
    <property type="evidence" value="ECO:0007669"/>
    <property type="project" value="UniProtKB-ARBA"/>
</dbReference>
<dbReference type="InterPro" id="IPR038584">
    <property type="entry name" value="Ribosomal_bL33_sf"/>
</dbReference>
<organism evidence="6 7">
    <name type="scientific">Mesoplasma lactucae ATCC 49193</name>
    <dbReference type="NCBI Taxonomy" id="81460"/>
    <lineage>
        <taxon>Bacteria</taxon>
        <taxon>Bacillati</taxon>
        <taxon>Mycoplasmatota</taxon>
        <taxon>Mollicutes</taxon>
        <taxon>Entomoplasmatales</taxon>
        <taxon>Entomoplasmataceae</taxon>
        <taxon>Mesoplasma</taxon>
    </lineage>
</organism>
<dbReference type="RefSeq" id="WP_096862760.1">
    <property type="nucleotide sequence ID" value="NZ_CP023668.1"/>
</dbReference>
<proteinExistence type="inferred from homology"/>
<dbReference type="Gene3D" id="2.20.28.120">
    <property type="entry name" value="Ribosomal protein L33"/>
    <property type="match status" value="1"/>
</dbReference>
<dbReference type="InterPro" id="IPR011332">
    <property type="entry name" value="Ribosomal_zn-bd"/>
</dbReference>
<evidence type="ECO:0000256" key="1">
    <source>
        <dbReference type="ARBA" id="ARBA00007596"/>
    </source>
</evidence>
<keyword evidence="3 5" id="KW-0687">Ribonucleoprotein</keyword>
<dbReference type="Pfam" id="PF00471">
    <property type="entry name" value="Ribosomal_L33"/>
    <property type="match status" value="1"/>
</dbReference>
<protein>
    <recommendedName>
        <fullName evidence="4 5">Large ribosomal subunit protein bL33</fullName>
    </recommendedName>
</protein>
<dbReference type="GO" id="GO:0005840">
    <property type="term" value="C:ribosome"/>
    <property type="evidence" value="ECO:0007669"/>
    <property type="project" value="UniProtKB-KW"/>
</dbReference>
<dbReference type="NCBIfam" id="NF001764">
    <property type="entry name" value="PRK00504.1"/>
    <property type="match status" value="1"/>
</dbReference>
<dbReference type="OrthoDB" id="9801333at2"/>
<dbReference type="GO" id="GO:0006412">
    <property type="term" value="P:translation"/>
    <property type="evidence" value="ECO:0007669"/>
    <property type="project" value="UniProtKB-UniRule"/>
</dbReference>
<dbReference type="GO" id="GO:0003735">
    <property type="term" value="F:structural constituent of ribosome"/>
    <property type="evidence" value="ECO:0007669"/>
    <property type="project" value="InterPro"/>
</dbReference>
<evidence type="ECO:0000313" key="7">
    <source>
        <dbReference type="Proteomes" id="UP000232227"/>
    </source>
</evidence>